<protein>
    <submittedName>
        <fullName evidence="6">Carotenoid cleavage dioxygenase</fullName>
    </submittedName>
</protein>
<evidence type="ECO:0000313" key="6">
    <source>
        <dbReference type="EMBL" id="APU54676.1"/>
    </source>
</evidence>
<evidence type="ECO:0000256" key="2">
    <source>
        <dbReference type="ARBA" id="ARBA00022723"/>
    </source>
</evidence>
<dbReference type="PANTHER" id="PTHR10543">
    <property type="entry name" value="BETA-CAROTENE DIOXYGENASE"/>
    <property type="match status" value="1"/>
</dbReference>
<organism evidence="6">
    <name type="scientific">Buddleja davidii</name>
    <name type="common">Butterfly bush</name>
    <dbReference type="NCBI Taxonomy" id="28540"/>
    <lineage>
        <taxon>Eukaryota</taxon>
        <taxon>Viridiplantae</taxon>
        <taxon>Streptophyta</taxon>
        <taxon>Embryophyta</taxon>
        <taxon>Tracheophyta</taxon>
        <taxon>Spermatophyta</taxon>
        <taxon>Magnoliopsida</taxon>
        <taxon>eudicotyledons</taxon>
        <taxon>Gunneridae</taxon>
        <taxon>Pentapetalae</taxon>
        <taxon>asterids</taxon>
        <taxon>lamiids</taxon>
        <taxon>Lamiales</taxon>
        <taxon>Scrophulariaceae</taxon>
        <taxon>Buddlejeae</taxon>
        <taxon>Buddleja</taxon>
    </lineage>
</organism>
<dbReference type="GO" id="GO:0009570">
    <property type="term" value="C:chloroplast stroma"/>
    <property type="evidence" value="ECO:0007669"/>
    <property type="project" value="TreeGrafter"/>
</dbReference>
<dbReference type="EMBL" id="KX374549">
    <property type="protein sequence ID" value="APU54676.1"/>
    <property type="molecule type" value="mRNA"/>
</dbReference>
<sequence>MDTLSSFFLQKYVPSHSLTPSPPLLLKFNISSLKIDKKCDRLNHQKSMITTSILHQKKLKTLNTPKNPSTSEITKIKKQSFLTIFFNSLDNFICNFIDPPLRPSIDPNHVLSGNFAPVGELPPTACDVVEGSLPPSLNGAYIRNGPNPQFIPRGPYHLFDGDGMLHAVTISGGKATFCSRFVKTYKYTLEREIGSPVILNVFSAFNGLLASLARCAVSSGRVLAGQYDPRRGAGRANTSLALISGKLFAHEECDLPYGIKLTCDGDIITLGRHEFLGEQFTAMTAHPKIDMETGETFAFRYSFLPPFLTYFRINGDGIMQHEVPIFSLKQSSFIHDFAISKNYVVFPDTQIVIKPRDMLRGRVPLRVDLEKVPRLGIMPRYAVDEREMWWVDVSGFNIIHAVNAWEEEDDGGDTIVMVAPNALGVEHVLERMDLVHSSLERIQINLKEKSVTRRPVSTANLEFAVINPAYVGKKNRYVYAAVGDPMPKIVGVVKVDLSLSTANSGDCTVARRLYGPGCYGGEPFFVAREPDNPAAEEDDGYLITYMHNENTEESKFLVMDAKSPTLQILAAVKLPQRVPYGFHGIFVPESHLRKL</sequence>
<dbReference type="GO" id="GO:0046872">
    <property type="term" value="F:metal ion binding"/>
    <property type="evidence" value="ECO:0007669"/>
    <property type="project" value="UniProtKB-KW"/>
</dbReference>
<evidence type="ECO:0000256" key="4">
    <source>
        <dbReference type="ARBA" id="ARBA00023004"/>
    </source>
</evidence>
<feature type="binding site" evidence="5">
    <location>
        <position position="335"/>
    </location>
    <ligand>
        <name>Fe cation</name>
        <dbReference type="ChEBI" id="CHEBI:24875"/>
        <note>catalytic</note>
    </ligand>
</feature>
<name>A0A2U7MDR8_BUDDA</name>
<dbReference type="Pfam" id="PF03055">
    <property type="entry name" value="RPE65"/>
    <property type="match status" value="1"/>
</dbReference>
<reference evidence="6" key="1">
    <citation type="journal article" date="2017" name="J. Exp. Bot.">
        <title>Evolutionarily distinct carotenoid cleavage dioxygenases are responsible for crocetin production in Buddleja davidii.</title>
        <authorList>
            <person name="Ahrazem O."/>
            <person name="Diretto G."/>
            <person name="Argandona J."/>
            <person name="Rubio-Moraga A."/>
            <person name="Julve J.M."/>
            <person name="Orzaez D."/>
            <person name="Granell A."/>
            <person name="Gomez-Gomez L."/>
        </authorList>
    </citation>
    <scope>NUCLEOTIDE SEQUENCE</scope>
</reference>
<proteinExistence type="evidence at transcript level"/>
<dbReference type="InterPro" id="IPR004294">
    <property type="entry name" value="Carotenoid_Oase"/>
</dbReference>
<comment type="similarity">
    <text evidence="1">Belongs to the carotenoid oxygenase family.</text>
</comment>
<evidence type="ECO:0000256" key="5">
    <source>
        <dbReference type="PIRSR" id="PIRSR604294-1"/>
    </source>
</evidence>
<keyword evidence="2 5" id="KW-0479">Metal-binding</keyword>
<feature type="binding site" evidence="5">
    <location>
        <position position="583"/>
    </location>
    <ligand>
        <name>Fe cation</name>
        <dbReference type="ChEBI" id="CHEBI:24875"/>
        <note>catalytic</note>
    </ligand>
</feature>
<evidence type="ECO:0000256" key="3">
    <source>
        <dbReference type="ARBA" id="ARBA00022964"/>
    </source>
</evidence>
<dbReference type="GO" id="GO:0016121">
    <property type="term" value="P:carotene catabolic process"/>
    <property type="evidence" value="ECO:0007669"/>
    <property type="project" value="TreeGrafter"/>
</dbReference>
<keyword evidence="4 5" id="KW-0408">Iron</keyword>
<dbReference type="GO" id="GO:0010436">
    <property type="term" value="F:carotenoid dioxygenase activity"/>
    <property type="evidence" value="ECO:0007669"/>
    <property type="project" value="TreeGrafter"/>
</dbReference>
<gene>
    <name evidence="6" type="primary">CCD4.3</name>
</gene>
<comment type="cofactor">
    <cofactor evidence="5">
        <name>Fe(2+)</name>
        <dbReference type="ChEBI" id="CHEBI:29033"/>
    </cofactor>
    <text evidence="5">Binds 1 Fe(2+) ion per subunit.</text>
</comment>
<feature type="binding site" evidence="5">
    <location>
        <position position="400"/>
    </location>
    <ligand>
        <name>Fe cation</name>
        <dbReference type="ChEBI" id="CHEBI:24875"/>
        <note>catalytic</note>
    </ligand>
</feature>
<dbReference type="SMR" id="A0A2U7MDR8"/>
<feature type="binding site" evidence="5">
    <location>
        <position position="286"/>
    </location>
    <ligand>
        <name>Fe cation</name>
        <dbReference type="ChEBI" id="CHEBI:24875"/>
        <note>catalytic</note>
    </ligand>
</feature>
<keyword evidence="3 6" id="KW-0560">Oxidoreductase</keyword>
<evidence type="ECO:0000256" key="1">
    <source>
        <dbReference type="ARBA" id="ARBA00006787"/>
    </source>
</evidence>
<dbReference type="AlphaFoldDB" id="A0A2U7MDR8"/>
<accession>A0A2U7MDR8</accession>
<dbReference type="PANTHER" id="PTHR10543:SF46">
    <property type="entry name" value="CAROTENOID CLEAVAGE DIOXYGENASE 4, CHLOROPLASTIC-RELATED"/>
    <property type="match status" value="1"/>
</dbReference>
<keyword evidence="3 6" id="KW-0223">Dioxygenase</keyword>